<dbReference type="OrthoDB" id="127805at2"/>
<evidence type="ECO:0000313" key="1">
    <source>
        <dbReference type="EMBL" id="THV20858.1"/>
    </source>
</evidence>
<name>A0A4S8NU70_9HYPH</name>
<organism evidence="1 2">
    <name type="scientific">Peteryoungia ipomoeae</name>
    <dbReference type="NCBI Taxonomy" id="1210932"/>
    <lineage>
        <taxon>Bacteria</taxon>
        <taxon>Pseudomonadati</taxon>
        <taxon>Pseudomonadota</taxon>
        <taxon>Alphaproteobacteria</taxon>
        <taxon>Hyphomicrobiales</taxon>
        <taxon>Rhizobiaceae</taxon>
        <taxon>Peteryoungia</taxon>
    </lineage>
</organism>
<dbReference type="Proteomes" id="UP000308828">
    <property type="component" value="Unassembled WGS sequence"/>
</dbReference>
<comment type="caution">
    <text evidence="1">The sequence shown here is derived from an EMBL/GenBank/DDBJ whole genome shotgun (WGS) entry which is preliminary data.</text>
</comment>
<accession>A0A4S8NU70</accession>
<sequence>MRNRLCVTCNEAAAGYLKASQVSIPARSQIIPVRSSFIRSPVVKLDLGDSDKQQALPSIHPAVEQILQRWRDADQVELYIDPDPNSQLLMVYLLSQALAADVGHTNLLIFQGITPWGQQAPQTQISSVVAPISVENQHLTAAAAIWSAYSASTPHAWLGLSLEELSHFPFMTQTREALLDDLPSAETGLGSSERLVLMTVADESCTVDEVARAFASDPLHLLDLPLVVDLITTLASGVSPLLAGLRGRLWATDFFDDADAWDMYVGSRLRLTADGHKIIAGEIDFVETRGVDRWWGGTQLLGHTSWRWEKQTRVLIPPEG</sequence>
<dbReference type="AlphaFoldDB" id="A0A4S8NU70"/>
<gene>
    <name evidence="1" type="ORF">FAA97_16785</name>
</gene>
<evidence type="ECO:0000313" key="2">
    <source>
        <dbReference type="Proteomes" id="UP000308828"/>
    </source>
</evidence>
<protein>
    <submittedName>
        <fullName evidence="1">Uncharacterized protein</fullName>
    </submittedName>
</protein>
<dbReference type="EMBL" id="STGV01000006">
    <property type="protein sequence ID" value="THV20858.1"/>
    <property type="molecule type" value="Genomic_DNA"/>
</dbReference>
<dbReference type="RefSeq" id="WP_136599718.1">
    <property type="nucleotide sequence ID" value="NZ_STGV01000006.1"/>
</dbReference>
<reference evidence="1 2" key="1">
    <citation type="submission" date="2019-04" db="EMBL/GenBank/DDBJ databases">
        <title>Genome sequence of strain shin9-1.</title>
        <authorList>
            <person name="Gao J."/>
            <person name="Sun J."/>
        </authorList>
    </citation>
    <scope>NUCLEOTIDE SEQUENCE [LARGE SCALE GENOMIC DNA]</scope>
    <source>
        <strain evidence="2">shin9-1</strain>
    </source>
</reference>
<proteinExistence type="predicted"/>
<keyword evidence="2" id="KW-1185">Reference proteome</keyword>